<evidence type="ECO:0000256" key="1">
    <source>
        <dbReference type="ARBA" id="ARBA00004141"/>
    </source>
</evidence>
<comment type="subcellular location">
    <subcellularLocation>
        <location evidence="1">Membrane</location>
        <topology evidence="1">Multi-pass membrane protein</topology>
    </subcellularLocation>
</comment>
<evidence type="ECO:0000256" key="3">
    <source>
        <dbReference type="ARBA" id="ARBA00022989"/>
    </source>
</evidence>
<keyword evidence="3 5" id="KW-1133">Transmembrane helix</keyword>
<dbReference type="PANTHER" id="PTHR43847:SF1">
    <property type="entry name" value="BLL3993 PROTEIN"/>
    <property type="match status" value="1"/>
</dbReference>
<dbReference type="InterPro" id="IPR052527">
    <property type="entry name" value="Metal_cation-efflux_comp"/>
</dbReference>
<evidence type="ECO:0000256" key="2">
    <source>
        <dbReference type="ARBA" id="ARBA00022692"/>
    </source>
</evidence>
<comment type="caution">
    <text evidence="6">The sequence shown here is derived from an EMBL/GenBank/DDBJ whole genome shotgun (WGS) entry which is preliminary data.</text>
</comment>
<keyword evidence="7" id="KW-1185">Reference proteome</keyword>
<organism evidence="6 7">
    <name type="scientific">Panacibacter microcysteis</name>
    <dbReference type="NCBI Taxonomy" id="2793269"/>
    <lineage>
        <taxon>Bacteria</taxon>
        <taxon>Pseudomonadati</taxon>
        <taxon>Bacteroidota</taxon>
        <taxon>Chitinophagia</taxon>
        <taxon>Chitinophagales</taxon>
        <taxon>Chitinophagaceae</taxon>
        <taxon>Panacibacter</taxon>
    </lineage>
</organism>
<keyword evidence="2 5" id="KW-0812">Transmembrane</keyword>
<dbReference type="Pfam" id="PF04140">
    <property type="entry name" value="ICMT"/>
    <property type="match status" value="1"/>
</dbReference>
<keyword evidence="4 5" id="KW-0472">Membrane</keyword>
<feature type="transmembrane region" description="Helical" evidence="5">
    <location>
        <begin position="68"/>
        <end position="86"/>
    </location>
</feature>
<dbReference type="Proteomes" id="UP000628448">
    <property type="component" value="Unassembled WGS sequence"/>
</dbReference>
<evidence type="ECO:0000313" key="7">
    <source>
        <dbReference type="Proteomes" id="UP000628448"/>
    </source>
</evidence>
<feature type="transmembrane region" description="Helical" evidence="5">
    <location>
        <begin position="39"/>
        <end position="62"/>
    </location>
</feature>
<dbReference type="GO" id="GO:0004671">
    <property type="term" value="F:protein C-terminal S-isoprenylcysteine carboxyl O-methyltransferase activity"/>
    <property type="evidence" value="ECO:0007669"/>
    <property type="project" value="InterPro"/>
</dbReference>
<dbReference type="Gene3D" id="1.20.120.1630">
    <property type="match status" value="1"/>
</dbReference>
<dbReference type="InterPro" id="IPR007269">
    <property type="entry name" value="ICMT_MeTrfase"/>
</dbReference>
<name>A0A931GZD9_9BACT</name>
<evidence type="ECO:0000256" key="5">
    <source>
        <dbReference type="SAM" id="Phobius"/>
    </source>
</evidence>
<accession>A0A931GZD9</accession>
<dbReference type="PANTHER" id="PTHR43847">
    <property type="entry name" value="BLL3993 PROTEIN"/>
    <property type="match status" value="1"/>
</dbReference>
<proteinExistence type="predicted"/>
<evidence type="ECO:0000313" key="6">
    <source>
        <dbReference type="EMBL" id="MBG9378147.1"/>
    </source>
</evidence>
<gene>
    <name evidence="6" type="ORF">I5907_18055</name>
</gene>
<evidence type="ECO:0000256" key="4">
    <source>
        <dbReference type="ARBA" id="ARBA00023136"/>
    </source>
</evidence>
<dbReference type="RefSeq" id="WP_196992199.1">
    <property type="nucleotide sequence ID" value="NZ_JADWYR010000002.1"/>
</dbReference>
<dbReference type="GO" id="GO:0016020">
    <property type="term" value="C:membrane"/>
    <property type="evidence" value="ECO:0007669"/>
    <property type="project" value="UniProtKB-SubCell"/>
</dbReference>
<protein>
    <submittedName>
        <fullName evidence="6">Isoprenylcysteine carboxylmethyltransferase family protein</fullName>
    </submittedName>
</protein>
<dbReference type="AlphaFoldDB" id="A0A931GZD9"/>
<dbReference type="EMBL" id="JADWYR010000002">
    <property type="protein sequence ID" value="MBG9378147.1"/>
    <property type="molecule type" value="Genomic_DNA"/>
</dbReference>
<sequence length="185" mass="21239">MNLFYIISGIWLTAEILLNRLVRSGKGDNQKVDSNTERYLWIVIAIAVTLGVYVSFITYQPIVLLNNFSYVGMALMIAGILLRIIAIKQLGKYFTVDVTIRQEHQLMQSGLYKHVRHPSYTGVLLAFLGLGITFNNWYSLLIIFIPVFSVFVIRMSTEEKALLAQFGEAYKNYINNTKRLLPFIY</sequence>
<reference evidence="6" key="1">
    <citation type="submission" date="2020-11" db="EMBL/GenBank/DDBJ databases">
        <title>Bacterial whole genome sequence for Panacibacter sp. DH6.</title>
        <authorList>
            <person name="Le V."/>
            <person name="Ko S."/>
            <person name="Ahn C.-Y."/>
            <person name="Oh H.-M."/>
        </authorList>
    </citation>
    <scope>NUCLEOTIDE SEQUENCE</scope>
    <source>
        <strain evidence="6">DH6</strain>
    </source>
</reference>
<feature type="transmembrane region" description="Helical" evidence="5">
    <location>
        <begin position="117"/>
        <end position="134"/>
    </location>
</feature>